<protein>
    <submittedName>
        <fullName evidence="1">Uncharacterized protein</fullName>
    </submittedName>
</protein>
<evidence type="ECO:0000313" key="2">
    <source>
        <dbReference type="Proteomes" id="UP000001064"/>
    </source>
</evidence>
<dbReference type="GeneID" id="10501144"/>
<dbReference type="InParanoid" id="F0ZKD9"/>
<gene>
    <name evidence="1" type="ORF">DICPUDRAFT_152065</name>
</gene>
<dbReference type="VEuPathDB" id="AmoebaDB:DICPUDRAFT_152065"/>
<dbReference type="AlphaFoldDB" id="F0ZKD9"/>
<dbReference type="Proteomes" id="UP000001064">
    <property type="component" value="Unassembled WGS sequence"/>
</dbReference>
<dbReference type="RefSeq" id="XP_003287895.1">
    <property type="nucleotide sequence ID" value="XM_003287847.1"/>
</dbReference>
<evidence type="ECO:0000313" key="1">
    <source>
        <dbReference type="EMBL" id="EGC35592.1"/>
    </source>
</evidence>
<organism evidence="1 2">
    <name type="scientific">Dictyostelium purpureum</name>
    <name type="common">Slime mold</name>
    <dbReference type="NCBI Taxonomy" id="5786"/>
    <lineage>
        <taxon>Eukaryota</taxon>
        <taxon>Amoebozoa</taxon>
        <taxon>Evosea</taxon>
        <taxon>Eumycetozoa</taxon>
        <taxon>Dictyostelia</taxon>
        <taxon>Dictyosteliales</taxon>
        <taxon>Dictyosteliaceae</taxon>
        <taxon>Dictyostelium</taxon>
    </lineage>
</organism>
<sequence length="58" mass="6818">MTNFFWLNNTSNQILLKVLKNTEKIIGSLLKHNSQNYKANLKILKCFKNFANNWSSKD</sequence>
<dbReference type="EMBL" id="GL871055">
    <property type="protein sequence ID" value="EGC35592.1"/>
    <property type="molecule type" value="Genomic_DNA"/>
</dbReference>
<dbReference type="KEGG" id="dpp:DICPUDRAFT_152065"/>
<keyword evidence="2" id="KW-1185">Reference proteome</keyword>
<name>F0ZKD9_DICPU</name>
<reference evidence="2" key="1">
    <citation type="journal article" date="2011" name="Genome Biol.">
        <title>Comparative genomics of the social amoebae Dictyostelium discoideum and Dictyostelium purpureum.</title>
        <authorList>
            <consortium name="US DOE Joint Genome Institute (JGI-PGF)"/>
            <person name="Sucgang R."/>
            <person name="Kuo A."/>
            <person name="Tian X."/>
            <person name="Salerno W."/>
            <person name="Parikh A."/>
            <person name="Feasley C.L."/>
            <person name="Dalin E."/>
            <person name="Tu H."/>
            <person name="Huang E."/>
            <person name="Barry K."/>
            <person name="Lindquist E."/>
            <person name="Shapiro H."/>
            <person name="Bruce D."/>
            <person name="Schmutz J."/>
            <person name="Salamov A."/>
            <person name="Fey P."/>
            <person name="Gaudet P."/>
            <person name="Anjard C."/>
            <person name="Babu M.M."/>
            <person name="Basu S."/>
            <person name="Bushmanova Y."/>
            <person name="van der Wel H."/>
            <person name="Katoh-Kurasawa M."/>
            <person name="Dinh C."/>
            <person name="Coutinho P.M."/>
            <person name="Saito T."/>
            <person name="Elias M."/>
            <person name="Schaap P."/>
            <person name="Kay R.R."/>
            <person name="Henrissat B."/>
            <person name="Eichinger L."/>
            <person name="Rivero F."/>
            <person name="Putnam N.H."/>
            <person name="West C.M."/>
            <person name="Loomis W.F."/>
            <person name="Chisholm R.L."/>
            <person name="Shaulsky G."/>
            <person name="Strassmann J.E."/>
            <person name="Queller D.C."/>
            <person name="Kuspa A."/>
            <person name="Grigoriev I.V."/>
        </authorList>
    </citation>
    <scope>NUCLEOTIDE SEQUENCE [LARGE SCALE GENOMIC DNA]</scope>
    <source>
        <strain evidence="2">QSDP1</strain>
    </source>
</reference>
<accession>F0ZKD9</accession>
<proteinExistence type="predicted"/>